<dbReference type="EMBL" id="JAEHOD010000003">
    <property type="protein sequence ID" value="KAG2453513.1"/>
    <property type="molecule type" value="Genomic_DNA"/>
</dbReference>
<name>A0A835WUH8_9CHLO</name>
<reference evidence="2" key="1">
    <citation type="journal article" date="2020" name="bioRxiv">
        <title>Comparative genomics of Chlamydomonas.</title>
        <authorList>
            <person name="Craig R.J."/>
            <person name="Hasan A.R."/>
            <person name="Ness R.W."/>
            <person name="Keightley P.D."/>
        </authorList>
    </citation>
    <scope>NUCLEOTIDE SEQUENCE</scope>
    <source>
        <strain evidence="2">CCAP 11/173</strain>
    </source>
</reference>
<evidence type="ECO:0000256" key="1">
    <source>
        <dbReference type="SAM" id="MobiDB-lite"/>
    </source>
</evidence>
<comment type="caution">
    <text evidence="2">The sequence shown here is derived from an EMBL/GenBank/DDBJ whole genome shotgun (WGS) entry which is preliminary data.</text>
</comment>
<evidence type="ECO:0008006" key="4">
    <source>
        <dbReference type="Google" id="ProtNLM"/>
    </source>
</evidence>
<dbReference type="OrthoDB" id="546447at2759"/>
<dbReference type="GO" id="GO:0046513">
    <property type="term" value="P:ceramide biosynthetic process"/>
    <property type="evidence" value="ECO:0007669"/>
    <property type="project" value="TreeGrafter"/>
</dbReference>
<keyword evidence="3" id="KW-1185">Reference proteome</keyword>
<evidence type="ECO:0000313" key="2">
    <source>
        <dbReference type="EMBL" id="KAG2453513.1"/>
    </source>
</evidence>
<feature type="region of interest" description="Disordered" evidence="1">
    <location>
        <begin position="304"/>
        <end position="392"/>
    </location>
</feature>
<dbReference type="GO" id="GO:0004620">
    <property type="term" value="F:phospholipase activity"/>
    <property type="evidence" value="ECO:0007669"/>
    <property type="project" value="TreeGrafter"/>
</dbReference>
<feature type="compositionally biased region" description="Low complexity" evidence="1">
    <location>
        <begin position="311"/>
        <end position="326"/>
    </location>
</feature>
<protein>
    <recommendedName>
        <fullName evidence="4">Ankyrin repeat domain-containing protein</fullName>
    </recommendedName>
</protein>
<dbReference type="PANTHER" id="PTHR12393:SF6">
    <property type="entry name" value="SPHINGOMYELIN PHOSPHODIESTERASE 2"/>
    <property type="match status" value="1"/>
</dbReference>
<gene>
    <name evidence="2" type="ORF">HYH02_001733</name>
</gene>
<dbReference type="GO" id="GO:0071944">
    <property type="term" value="C:cell periphery"/>
    <property type="evidence" value="ECO:0007669"/>
    <property type="project" value="TreeGrafter"/>
</dbReference>
<evidence type="ECO:0000313" key="3">
    <source>
        <dbReference type="Proteomes" id="UP000613740"/>
    </source>
</evidence>
<dbReference type="Gene3D" id="1.25.40.20">
    <property type="entry name" value="Ankyrin repeat-containing domain"/>
    <property type="match status" value="1"/>
</dbReference>
<dbReference type="SUPFAM" id="SSF140860">
    <property type="entry name" value="Pseudo ankyrin repeat-like"/>
    <property type="match status" value="2"/>
</dbReference>
<dbReference type="AlphaFoldDB" id="A0A835WUH8"/>
<organism evidence="2 3">
    <name type="scientific">Chlamydomonas schloesseri</name>
    <dbReference type="NCBI Taxonomy" id="2026947"/>
    <lineage>
        <taxon>Eukaryota</taxon>
        <taxon>Viridiplantae</taxon>
        <taxon>Chlorophyta</taxon>
        <taxon>core chlorophytes</taxon>
        <taxon>Chlorophyceae</taxon>
        <taxon>CS clade</taxon>
        <taxon>Chlamydomonadales</taxon>
        <taxon>Chlamydomonadaceae</taxon>
        <taxon>Chlamydomonas</taxon>
    </lineage>
</organism>
<proteinExistence type="predicted"/>
<dbReference type="GO" id="GO:0016020">
    <property type="term" value="C:membrane"/>
    <property type="evidence" value="ECO:0007669"/>
    <property type="project" value="TreeGrafter"/>
</dbReference>
<accession>A0A835WUH8</accession>
<dbReference type="InterPro" id="IPR036770">
    <property type="entry name" value="Ankyrin_rpt-contain_sf"/>
</dbReference>
<dbReference type="GO" id="GO:0005783">
    <property type="term" value="C:endoplasmic reticulum"/>
    <property type="evidence" value="ECO:0007669"/>
    <property type="project" value="TreeGrafter"/>
</dbReference>
<dbReference type="PANTHER" id="PTHR12393">
    <property type="entry name" value="SPHINGOMYELIN PHOSPHODIESTERASE RELATED"/>
    <property type="match status" value="1"/>
</dbReference>
<sequence length="727" mass="75504">MPGNDVACCLRLTNRAAAAALKGARYGTVRLSERVPHAAFAWRWAAPDSARCLTSAQRRQLLALTAAAGEVANLRLLLDLQWAGALTPGLFCAAAAGGQLEACQLLRARDCPWGSWTTAAAAGADRREVVEWLVANDVPQGWDWRSAQSAARAGHVGLVRWLLPRVGPSMRYYKGSFLAAAAEGCSLSALHGLMCAVLDGQPPAELAAASAATSAPGSDAEAAEAEAAALAGMPEAETRGSREEWLKWGKEVLGWDRYVMLAAAAGSDTPDWRQKVAFLERFAGFLPPAAAAAAAAGSAAGPAATTRNKQAARGVAGAPQGAAPPRDGFNPERRHSPNSDSASICKGSGTPSQESSSEDGDGGDGAQAQRDSDEDPGFSLFRNVPPLSPEQAPQCGMAAIRVMRRHTDWRQRIDWLAGRGYRITATAAAAAAEAGNAEALEYLLGRLRGELSSSSFGREVSSAAVRGDLPVLRLLRPHMAGDMAADAAELAAAHGQLPVVAWLLGQGAAVTQQEGSGGGVGAGGEDAGGVGDAGRGAGAAAAGSDAITACMLTAALFRAAAKSGSIELLQWLRDRGCPWDSRAWVTAASDSSQQVVEWLAEAGCPMPSDGEPYLLPAREGDTPMLRCLHRLGCPLGPPAGGGGGGGGGGLLTRVLATHLAPVDGGGLRGLRCLVEELGCCVDWEAALEATEQWRGRDQREVAAWLVRLREEREAVRVEKGRRRRRAG</sequence>
<dbReference type="Proteomes" id="UP000613740">
    <property type="component" value="Unassembled WGS sequence"/>
</dbReference>
<dbReference type="GO" id="GO:0030149">
    <property type="term" value="P:sphingolipid catabolic process"/>
    <property type="evidence" value="ECO:0007669"/>
    <property type="project" value="TreeGrafter"/>
</dbReference>
<dbReference type="SUPFAM" id="SSF48403">
    <property type="entry name" value="Ankyrin repeat"/>
    <property type="match status" value="1"/>
</dbReference>